<dbReference type="InterPro" id="IPR027417">
    <property type="entry name" value="P-loop_NTPase"/>
</dbReference>
<organism evidence="2 3">
    <name type="scientific">Polychaeton citri CBS 116435</name>
    <dbReference type="NCBI Taxonomy" id="1314669"/>
    <lineage>
        <taxon>Eukaryota</taxon>
        <taxon>Fungi</taxon>
        <taxon>Dikarya</taxon>
        <taxon>Ascomycota</taxon>
        <taxon>Pezizomycotina</taxon>
        <taxon>Dothideomycetes</taxon>
        <taxon>Dothideomycetidae</taxon>
        <taxon>Capnodiales</taxon>
        <taxon>Capnodiaceae</taxon>
        <taxon>Polychaeton</taxon>
    </lineage>
</organism>
<dbReference type="OrthoDB" id="6513042at2759"/>
<dbReference type="InterPro" id="IPR045055">
    <property type="entry name" value="DNA2/NAM7-like"/>
</dbReference>
<dbReference type="Gene3D" id="3.40.50.300">
    <property type="entry name" value="P-loop containing nucleotide triphosphate hydrolases"/>
    <property type="match status" value="2"/>
</dbReference>
<protein>
    <recommendedName>
        <fullName evidence="1">DNA2/NAM7 helicase-like C-terminal domain-containing protein</fullName>
    </recommendedName>
</protein>
<keyword evidence="3" id="KW-1185">Reference proteome</keyword>
<dbReference type="AlphaFoldDB" id="A0A9P4UUZ7"/>
<gene>
    <name evidence="2" type="ORF">K431DRAFT_280280</name>
</gene>
<dbReference type="Proteomes" id="UP000799441">
    <property type="component" value="Unassembled WGS sequence"/>
</dbReference>
<dbReference type="Pfam" id="PF13087">
    <property type="entry name" value="AAA_12"/>
    <property type="match status" value="1"/>
</dbReference>
<comment type="caution">
    <text evidence="2">The sequence shown here is derived from an EMBL/GenBank/DDBJ whole genome shotgun (WGS) entry which is preliminary data.</text>
</comment>
<evidence type="ECO:0000313" key="3">
    <source>
        <dbReference type="Proteomes" id="UP000799441"/>
    </source>
</evidence>
<dbReference type="EMBL" id="MU003765">
    <property type="protein sequence ID" value="KAF2726253.1"/>
    <property type="molecule type" value="Genomic_DNA"/>
</dbReference>
<dbReference type="CDD" id="cd18808">
    <property type="entry name" value="SF1_C_Upf1"/>
    <property type="match status" value="1"/>
</dbReference>
<dbReference type="InterPro" id="IPR041679">
    <property type="entry name" value="DNA2/NAM7-like_C"/>
</dbReference>
<reference evidence="2" key="1">
    <citation type="journal article" date="2020" name="Stud. Mycol.">
        <title>101 Dothideomycetes genomes: a test case for predicting lifestyles and emergence of pathogens.</title>
        <authorList>
            <person name="Haridas S."/>
            <person name="Albert R."/>
            <person name="Binder M."/>
            <person name="Bloem J."/>
            <person name="Labutti K."/>
            <person name="Salamov A."/>
            <person name="Andreopoulos B."/>
            <person name="Baker S."/>
            <person name="Barry K."/>
            <person name="Bills G."/>
            <person name="Bluhm B."/>
            <person name="Cannon C."/>
            <person name="Castanera R."/>
            <person name="Culley D."/>
            <person name="Daum C."/>
            <person name="Ezra D."/>
            <person name="Gonzalez J."/>
            <person name="Henrissat B."/>
            <person name="Kuo A."/>
            <person name="Liang C."/>
            <person name="Lipzen A."/>
            <person name="Lutzoni F."/>
            <person name="Magnuson J."/>
            <person name="Mondo S."/>
            <person name="Nolan M."/>
            <person name="Ohm R."/>
            <person name="Pangilinan J."/>
            <person name="Park H.-J."/>
            <person name="Ramirez L."/>
            <person name="Alfaro M."/>
            <person name="Sun H."/>
            <person name="Tritt A."/>
            <person name="Yoshinaga Y."/>
            <person name="Zwiers L.-H."/>
            <person name="Turgeon B."/>
            <person name="Goodwin S."/>
            <person name="Spatafora J."/>
            <person name="Crous P."/>
            <person name="Grigoriev I."/>
        </authorList>
    </citation>
    <scope>NUCLEOTIDE SEQUENCE</scope>
    <source>
        <strain evidence="2">CBS 116435</strain>
    </source>
</reference>
<dbReference type="InterPro" id="IPR047187">
    <property type="entry name" value="SF1_C_Upf1"/>
</dbReference>
<evidence type="ECO:0000259" key="1">
    <source>
        <dbReference type="Pfam" id="PF13087"/>
    </source>
</evidence>
<evidence type="ECO:0000313" key="2">
    <source>
        <dbReference type="EMBL" id="KAF2726253.1"/>
    </source>
</evidence>
<proteinExistence type="predicted"/>
<dbReference type="GO" id="GO:0005829">
    <property type="term" value="C:cytosol"/>
    <property type="evidence" value="ECO:0007669"/>
    <property type="project" value="TreeGrafter"/>
</dbReference>
<accession>A0A9P4UUZ7</accession>
<sequence>MDLYSIEKGIYDNIHPEGPEKLPLLHWTSLLIDEAAQATEPEAVLALNIVAPPPELQRHQQPLPTLVMAGDQNQLGPRTASRTKQLQASLFERLLARSIYQDHPLARSKQSKGVVRPLTVEMLPIIRPAFANLIRNYRSHLAIIAMPSALFYNDTLTPEADNTDMLAQWSGWRGRRWPVMFSCNTSPDEIEQDGGGWFNVGEARKACKYALSLVEEGLLAKEEICIMSPFSAQVKVLRQMARQSSFDLRDVNIGPVEAFQGLESRFVILCTTRSRERFLNQDLDLGFGIIHEARRFNVALTRARQGLVVLGHPALLARDKNWLQFMQFCRRNQLVDGPFDQHAVGHATPETTLVSRLERQLIFKDSLDCGKEGPLAAQERPT</sequence>
<dbReference type="PANTHER" id="PTHR10887">
    <property type="entry name" value="DNA2/NAM7 HELICASE FAMILY"/>
    <property type="match status" value="1"/>
</dbReference>
<feature type="domain" description="DNA2/NAM7 helicase-like C-terminal" evidence="1">
    <location>
        <begin position="131"/>
        <end position="312"/>
    </location>
</feature>
<name>A0A9P4UUZ7_9PEZI</name>
<dbReference type="SUPFAM" id="SSF52540">
    <property type="entry name" value="P-loop containing nucleoside triphosphate hydrolases"/>
    <property type="match status" value="1"/>
</dbReference>
<dbReference type="PANTHER" id="PTHR10887:SF322">
    <property type="entry name" value="HELICASE MOV-10"/>
    <property type="match status" value="1"/>
</dbReference>
<dbReference type="GO" id="GO:0035194">
    <property type="term" value="P:regulatory ncRNA-mediated post-transcriptional gene silencing"/>
    <property type="evidence" value="ECO:0007669"/>
    <property type="project" value="TreeGrafter"/>
</dbReference>